<dbReference type="GO" id="GO:0006355">
    <property type="term" value="P:regulation of DNA-templated transcription"/>
    <property type="evidence" value="ECO:0007669"/>
    <property type="project" value="InterPro"/>
</dbReference>
<evidence type="ECO:0000313" key="5">
    <source>
        <dbReference type="EMBL" id="ANY71168.1"/>
    </source>
</evidence>
<evidence type="ECO:0000259" key="4">
    <source>
        <dbReference type="PROSITE" id="PS50043"/>
    </source>
</evidence>
<dbReference type="CDD" id="cd06170">
    <property type="entry name" value="LuxR_C_like"/>
    <property type="match status" value="1"/>
</dbReference>
<organism evidence="5">
    <name type="scientific">Paenibacillus ihbetae</name>
    <dbReference type="NCBI Taxonomy" id="1870820"/>
    <lineage>
        <taxon>Bacteria</taxon>
        <taxon>Bacillati</taxon>
        <taxon>Bacillota</taxon>
        <taxon>Bacilli</taxon>
        <taxon>Bacillales</taxon>
        <taxon>Paenibacillaceae</taxon>
        <taxon>Paenibacillus</taxon>
    </lineage>
</organism>
<keyword evidence="1" id="KW-0805">Transcription regulation</keyword>
<evidence type="ECO:0000256" key="2">
    <source>
        <dbReference type="ARBA" id="ARBA00023125"/>
    </source>
</evidence>
<keyword evidence="2" id="KW-0238">DNA-binding</keyword>
<proteinExistence type="predicted"/>
<feature type="domain" description="HTH luxR-type" evidence="4">
    <location>
        <begin position="613"/>
        <end position="678"/>
    </location>
</feature>
<dbReference type="SMART" id="SM00421">
    <property type="entry name" value="HTH_LUXR"/>
    <property type="match status" value="1"/>
</dbReference>
<dbReference type="AlphaFoldDB" id="A0A1B2DTY1"/>
<dbReference type="Pfam" id="PF00196">
    <property type="entry name" value="GerE"/>
    <property type="match status" value="1"/>
</dbReference>
<reference evidence="5" key="1">
    <citation type="submission" date="2016-08" db="EMBL/GenBank/DDBJ databases">
        <title>Complete Genome Seqeunce of Paenibacillus sp. nov. IHBB 9852 from high altitute lake of Indian trans-Himalayas.</title>
        <authorList>
            <person name="Kiran S."/>
            <person name="Swarnkar M.K."/>
            <person name="Rana A."/>
            <person name="Tewari R."/>
            <person name="Gulati A."/>
        </authorList>
    </citation>
    <scope>NUCLEOTIDE SEQUENCE [LARGE SCALE GENOMIC DNA]</scope>
    <source>
        <strain evidence="5">IHBB 9852</strain>
    </source>
</reference>
<name>A0A1B2DTY1_9BACL</name>
<dbReference type="RefSeq" id="WP_157929246.1">
    <property type="nucleotide sequence ID" value="NZ_CP016809.1"/>
</dbReference>
<dbReference type="InterPro" id="IPR041664">
    <property type="entry name" value="AAA_16"/>
</dbReference>
<dbReference type="GO" id="GO:0003677">
    <property type="term" value="F:DNA binding"/>
    <property type="evidence" value="ECO:0007669"/>
    <property type="project" value="UniProtKB-KW"/>
</dbReference>
<dbReference type="InterPro" id="IPR027417">
    <property type="entry name" value="P-loop_NTPase"/>
</dbReference>
<sequence>METIRDVMIRLGAEEFTGRSFECRYFSRMLEAGTEGTARILNVHGTGGIGKTTLLTHFRRLAETAGAGFALMDMRDYMGNPELFLKDLASSLGGEFEISTVDAARSTMLAEQIIEHLNSLTQGRRIVLAMDQYEEAGSIDPWLRETLLPRLGANQLIVIAGRYPLGSPWKLSSLWRRLIIDLPISEFQYEEAKIYLQRQGVTDDALIDRLWLISSGHPLSLSLLAVNAGSGQFHYSDKKEMHAELLPYWLEEVPDETLRALVYAASIPRSFDLEMLQRVMEAPLSGDVFERLIKLSFVRSSSRGWQLHDLVRDAARQTFRKRQPDTFKLYLERLTAVLNERVRLKMAEGSAAAPDIYELISHSGHPILRAHFRHNRSSANYWEPVTDQTFLEMENYIEQRKAAAKSARIICSDPDSDQWFRYELTAHERLLRLTGWDTAELAAFGLDSFRLLRGPDGEVLGIAAMPPVRPETLPYLLRNPISGPYFRKLTGEHHLQESGLCKFIFAVDVIDPESRDLRSDSVNLIMELVLSGALLIACPPELPFYQDSHISMGFEPVIGIEDPYIYSCGIQASAYRLDTRGSRLDAFLKKTANLREKIVAIGEQHPMNQQAVGDSLLNQLTPRELEVAEHIALGATNKEIASALFISEAAVKKHLNAMLYKTGLKNRTQIAAELLRSRTESGPTRQP</sequence>
<dbReference type="PRINTS" id="PR00038">
    <property type="entry name" value="HTHLUXR"/>
</dbReference>
<dbReference type="PANTHER" id="PTHR44688">
    <property type="entry name" value="DNA-BINDING TRANSCRIPTIONAL ACTIVATOR DEVR_DOSR"/>
    <property type="match status" value="1"/>
</dbReference>
<dbReference type="SUPFAM" id="SSF52540">
    <property type="entry name" value="P-loop containing nucleoside triphosphate hydrolases"/>
    <property type="match status" value="1"/>
</dbReference>
<dbReference type="PANTHER" id="PTHR44688:SF16">
    <property type="entry name" value="DNA-BINDING TRANSCRIPTIONAL ACTIVATOR DEVR_DOSR"/>
    <property type="match status" value="1"/>
</dbReference>
<evidence type="ECO:0000256" key="1">
    <source>
        <dbReference type="ARBA" id="ARBA00023015"/>
    </source>
</evidence>
<dbReference type="InterPro" id="IPR016032">
    <property type="entry name" value="Sig_transdc_resp-reg_C-effctor"/>
</dbReference>
<dbReference type="PRINTS" id="PR00364">
    <property type="entry name" value="DISEASERSIST"/>
</dbReference>
<dbReference type="Pfam" id="PF13191">
    <property type="entry name" value="AAA_16"/>
    <property type="match status" value="1"/>
</dbReference>
<gene>
    <name evidence="5" type="ORF">BBD41_00385</name>
</gene>
<accession>A0A1B2DTY1</accession>
<dbReference type="Gene3D" id="3.40.50.300">
    <property type="entry name" value="P-loop containing nucleotide triphosphate hydrolases"/>
    <property type="match status" value="1"/>
</dbReference>
<dbReference type="InterPro" id="IPR036388">
    <property type="entry name" value="WH-like_DNA-bd_sf"/>
</dbReference>
<dbReference type="Gene3D" id="1.10.10.10">
    <property type="entry name" value="Winged helix-like DNA-binding domain superfamily/Winged helix DNA-binding domain"/>
    <property type="match status" value="1"/>
</dbReference>
<dbReference type="InterPro" id="IPR000792">
    <property type="entry name" value="Tscrpt_reg_LuxR_C"/>
</dbReference>
<dbReference type="EMBL" id="CP016809">
    <property type="protein sequence ID" value="ANY71168.1"/>
    <property type="molecule type" value="Genomic_DNA"/>
</dbReference>
<protein>
    <recommendedName>
        <fullName evidence="4">HTH luxR-type domain-containing protein</fullName>
    </recommendedName>
</protein>
<evidence type="ECO:0000256" key="3">
    <source>
        <dbReference type="ARBA" id="ARBA00023163"/>
    </source>
</evidence>
<dbReference type="KEGG" id="pib:BBD41_00385"/>
<dbReference type="PROSITE" id="PS50043">
    <property type="entry name" value="HTH_LUXR_2"/>
    <property type="match status" value="1"/>
</dbReference>
<dbReference type="SUPFAM" id="SSF46894">
    <property type="entry name" value="C-terminal effector domain of the bipartite response regulators"/>
    <property type="match status" value="1"/>
</dbReference>
<keyword evidence="3" id="KW-0804">Transcription</keyword>